<dbReference type="Proteomes" id="UP001054252">
    <property type="component" value="Unassembled WGS sequence"/>
</dbReference>
<comment type="caution">
    <text evidence="1">The sequence shown here is derived from an EMBL/GenBank/DDBJ whole genome shotgun (WGS) entry which is preliminary data.</text>
</comment>
<name>A0AAV5JC60_9ROSI</name>
<evidence type="ECO:0000313" key="2">
    <source>
        <dbReference type="Proteomes" id="UP001054252"/>
    </source>
</evidence>
<dbReference type="AlphaFoldDB" id="A0AAV5JC60"/>
<proteinExistence type="predicted"/>
<organism evidence="1 2">
    <name type="scientific">Rubroshorea leprosula</name>
    <dbReference type="NCBI Taxonomy" id="152421"/>
    <lineage>
        <taxon>Eukaryota</taxon>
        <taxon>Viridiplantae</taxon>
        <taxon>Streptophyta</taxon>
        <taxon>Embryophyta</taxon>
        <taxon>Tracheophyta</taxon>
        <taxon>Spermatophyta</taxon>
        <taxon>Magnoliopsida</taxon>
        <taxon>eudicotyledons</taxon>
        <taxon>Gunneridae</taxon>
        <taxon>Pentapetalae</taxon>
        <taxon>rosids</taxon>
        <taxon>malvids</taxon>
        <taxon>Malvales</taxon>
        <taxon>Dipterocarpaceae</taxon>
        <taxon>Rubroshorea</taxon>
    </lineage>
</organism>
<accession>A0AAV5JC60</accession>
<protein>
    <submittedName>
        <fullName evidence="1">Uncharacterized protein</fullName>
    </submittedName>
</protein>
<sequence length="33" mass="3812">MSRITLPLPKCLPTLPKHLAHNDFHGANYCKFF</sequence>
<reference evidence="1 2" key="1">
    <citation type="journal article" date="2021" name="Commun. Biol.">
        <title>The genome of Shorea leprosula (Dipterocarpaceae) highlights the ecological relevance of drought in aseasonal tropical rainforests.</title>
        <authorList>
            <person name="Ng K.K.S."/>
            <person name="Kobayashi M.J."/>
            <person name="Fawcett J.A."/>
            <person name="Hatakeyama M."/>
            <person name="Paape T."/>
            <person name="Ng C.H."/>
            <person name="Ang C.C."/>
            <person name="Tnah L.H."/>
            <person name="Lee C.T."/>
            <person name="Nishiyama T."/>
            <person name="Sese J."/>
            <person name="O'Brien M.J."/>
            <person name="Copetti D."/>
            <person name="Mohd Noor M.I."/>
            <person name="Ong R.C."/>
            <person name="Putra M."/>
            <person name="Sireger I.Z."/>
            <person name="Indrioko S."/>
            <person name="Kosugi Y."/>
            <person name="Izuno A."/>
            <person name="Isagi Y."/>
            <person name="Lee S.L."/>
            <person name="Shimizu K.K."/>
        </authorList>
    </citation>
    <scope>NUCLEOTIDE SEQUENCE [LARGE SCALE GENOMIC DNA]</scope>
    <source>
        <strain evidence="1">214</strain>
    </source>
</reference>
<dbReference type="EMBL" id="BPVZ01000029">
    <property type="protein sequence ID" value="GKV08947.1"/>
    <property type="molecule type" value="Genomic_DNA"/>
</dbReference>
<gene>
    <name evidence="1" type="ORF">SLEP1_g20516</name>
</gene>
<evidence type="ECO:0000313" key="1">
    <source>
        <dbReference type="EMBL" id="GKV08947.1"/>
    </source>
</evidence>
<keyword evidence="2" id="KW-1185">Reference proteome</keyword>